<gene>
    <name evidence="4" type="ORF">F7O44_26245</name>
</gene>
<dbReference type="Gene3D" id="3.10.50.40">
    <property type="match status" value="1"/>
</dbReference>
<dbReference type="SUPFAM" id="SSF54534">
    <property type="entry name" value="FKBP-like"/>
    <property type="match status" value="1"/>
</dbReference>
<evidence type="ECO:0000256" key="1">
    <source>
        <dbReference type="PROSITE-ProRule" id="PRU00278"/>
    </source>
</evidence>
<evidence type="ECO:0000256" key="2">
    <source>
        <dbReference type="SAM" id="MobiDB-lite"/>
    </source>
</evidence>
<dbReference type="InterPro" id="IPR023058">
    <property type="entry name" value="PPIase_PpiC_CS"/>
</dbReference>
<keyword evidence="1" id="KW-0413">Isomerase</keyword>
<dbReference type="SUPFAM" id="SSF109998">
    <property type="entry name" value="Triger factor/SurA peptide-binding domain-like"/>
    <property type="match status" value="1"/>
</dbReference>
<dbReference type="Proteomes" id="UP000460435">
    <property type="component" value="Unassembled WGS sequence"/>
</dbReference>
<proteinExistence type="predicted"/>
<reference evidence="4 5" key="1">
    <citation type="submission" date="2019-11" db="EMBL/GenBank/DDBJ databases">
        <authorList>
            <person name="Li X.-J."/>
            <person name="Feng X.-M."/>
        </authorList>
    </citation>
    <scope>NUCLEOTIDE SEQUENCE [LARGE SCALE GENOMIC DNA]</scope>
    <source>
        <strain evidence="4 5">XMNu-373</strain>
    </source>
</reference>
<sequence>MIGLLVPVPTRATYAALAGIGLLVLSACGNGDDSTAATVNGTEISAEDVEAQSEIIAENPATQQQMEGADEEQVEQQLNADALSQLIFEIVMTDGAAELGVEVTDDDVTQTTEEIAMQFGGEDAMYEELEEQGLDRDEVDRQLRFAALQDAIMVELGAGVDDEAVEEAYAEGTPARHILVEDEDEANEVFDRIDGGEDFAEVAQETSLDGSAEAGGDLGFIQPGMTVTEFEEALFAADEGEVVGPVQSDFGYHVIQRLEKPEFEEVQDELRANLEQVSMQEGQMAFQDFITEQLQAADVDVDPEYGEWNAEMGQVMPDDPVQPPQPEQPLPEDLDDLDLEDLDLEDLEDPEDSDD</sequence>
<dbReference type="InterPro" id="IPR050245">
    <property type="entry name" value="PrsA_foldase"/>
</dbReference>
<keyword evidence="5" id="KW-1185">Reference proteome</keyword>
<dbReference type="InterPro" id="IPR000297">
    <property type="entry name" value="PPIase_PpiC"/>
</dbReference>
<dbReference type="GO" id="GO:0003755">
    <property type="term" value="F:peptidyl-prolyl cis-trans isomerase activity"/>
    <property type="evidence" value="ECO:0007669"/>
    <property type="project" value="UniProtKB-KW"/>
</dbReference>
<feature type="compositionally biased region" description="Pro residues" evidence="2">
    <location>
        <begin position="320"/>
        <end position="329"/>
    </location>
</feature>
<dbReference type="EMBL" id="WLZY01000013">
    <property type="protein sequence ID" value="NDL60586.1"/>
    <property type="molecule type" value="Genomic_DNA"/>
</dbReference>
<dbReference type="Pfam" id="PF13616">
    <property type="entry name" value="Rotamase_3"/>
    <property type="match status" value="1"/>
</dbReference>
<dbReference type="Gene3D" id="1.10.4030.10">
    <property type="entry name" value="Porin chaperone SurA, peptide-binding domain"/>
    <property type="match status" value="1"/>
</dbReference>
<dbReference type="PANTHER" id="PTHR47245:SF2">
    <property type="entry name" value="PEPTIDYL-PROLYL CIS-TRANS ISOMERASE HP_0175-RELATED"/>
    <property type="match status" value="1"/>
</dbReference>
<dbReference type="AlphaFoldDB" id="A0A7K3MBE7"/>
<dbReference type="InterPro" id="IPR046357">
    <property type="entry name" value="PPIase_dom_sf"/>
</dbReference>
<feature type="domain" description="PpiC" evidence="3">
    <location>
        <begin position="170"/>
        <end position="259"/>
    </location>
</feature>
<dbReference type="InterPro" id="IPR027304">
    <property type="entry name" value="Trigger_fact/SurA_dom_sf"/>
</dbReference>
<evidence type="ECO:0000313" key="4">
    <source>
        <dbReference type="EMBL" id="NDL60586.1"/>
    </source>
</evidence>
<dbReference type="PROSITE" id="PS50198">
    <property type="entry name" value="PPIC_PPIASE_2"/>
    <property type="match status" value="1"/>
</dbReference>
<protein>
    <recommendedName>
        <fullName evidence="3">PpiC domain-containing protein</fullName>
    </recommendedName>
</protein>
<evidence type="ECO:0000259" key="3">
    <source>
        <dbReference type="PROSITE" id="PS50198"/>
    </source>
</evidence>
<feature type="region of interest" description="Disordered" evidence="2">
    <location>
        <begin position="308"/>
        <end position="355"/>
    </location>
</feature>
<dbReference type="PANTHER" id="PTHR47245">
    <property type="entry name" value="PEPTIDYLPROLYL ISOMERASE"/>
    <property type="match status" value="1"/>
</dbReference>
<keyword evidence="1" id="KW-0697">Rotamase</keyword>
<dbReference type="PROSITE" id="PS01096">
    <property type="entry name" value="PPIC_PPIASE_1"/>
    <property type="match status" value="1"/>
</dbReference>
<evidence type="ECO:0000313" key="5">
    <source>
        <dbReference type="Proteomes" id="UP000460435"/>
    </source>
</evidence>
<name>A0A7K3MBE7_9ACTN</name>
<feature type="compositionally biased region" description="Acidic residues" evidence="2">
    <location>
        <begin position="330"/>
        <end position="355"/>
    </location>
</feature>
<organism evidence="4 5">
    <name type="scientific">Phytoactinopolyspora mesophila</name>
    <dbReference type="NCBI Taxonomy" id="2650750"/>
    <lineage>
        <taxon>Bacteria</taxon>
        <taxon>Bacillati</taxon>
        <taxon>Actinomycetota</taxon>
        <taxon>Actinomycetes</taxon>
        <taxon>Jiangellales</taxon>
        <taxon>Jiangellaceae</taxon>
        <taxon>Phytoactinopolyspora</taxon>
    </lineage>
</organism>
<accession>A0A7K3MBE7</accession>
<comment type="caution">
    <text evidence="4">The sequence shown here is derived from an EMBL/GenBank/DDBJ whole genome shotgun (WGS) entry which is preliminary data.</text>
</comment>
<dbReference type="Pfam" id="PF13623">
    <property type="entry name" value="SurA_N_2"/>
    <property type="match status" value="1"/>
</dbReference>